<dbReference type="InterPro" id="IPR002716">
    <property type="entry name" value="PIN_dom"/>
</dbReference>
<dbReference type="CDD" id="cd09872">
    <property type="entry name" value="PIN_Sll0205-like"/>
    <property type="match status" value="1"/>
</dbReference>
<name>A0A1C4X485_9ACTN</name>
<sequence>MRLLLDTHVVLWWLTDDPVLGTDIKDRIDTEPDVYLSPVTLWEVAIKQSLGRLPGPADLAERIRDAELRELPIRHDHAIAARRLPLIHRDPFDRMLVAQALHEGLTLVTRDDRIQKYDVPILVA</sequence>
<evidence type="ECO:0000259" key="5">
    <source>
        <dbReference type="Pfam" id="PF01850"/>
    </source>
</evidence>
<keyword evidence="3" id="KW-0378">Hydrolase</keyword>
<gene>
    <name evidence="6" type="ORF">GA0070612_3177</name>
</gene>
<dbReference type="Pfam" id="PF01850">
    <property type="entry name" value="PIN"/>
    <property type="match status" value="1"/>
</dbReference>
<feature type="domain" description="PIN" evidence="5">
    <location>
        <begin position="4"/>
        <end position="118"/>
    </location>
</feature>
<keyword evidence="2" id="KW-0479">Metal-binding</keyword>
<dbReference type="InterPro" id="IPR041705">
    <property type="entry name" value="PIN_Sll0205"/>
</dbReference>
<dbReference type="eggNOG" id="COG3744">
    <property type="taxonomic scope" value="Bacteria"/>
</dbReference>
<dbReference type="GO" id="GO:0016787">
    <property type="term" value="F:hydrolase activity"/>
    <property type="evidence" value="ECO:0007669"/>
    <property type="project" value="UniProtKB-KW"/>
</dbReference>
<evidence type="ECO:0000256" key="1">
    <source>
        <dbReference type="ARBA" id="ARBA00022722"/>
    </source>
</evidence>
<evidence type="ECO:0000256" key="3">
    <source>
        <dbReference type="ARBA" id="ARBA00022801"/>
    </source>
</evidence>
<dbReference type="Gene3D" id="3.40.50.1010">
    <property type="entry name" value="5'-nuclease"/>
    <property type="match status" value="1"/>
</dbReference>
<dbReference type="RefSeq" id="WP_088988585.1">
    <property type="nucleotide sequence ID" value="NZ_LT607409.1"/>
</dbReference>
<keyword evidence="7" id="KW-1185">Reference proteome</keyword>
<dbReference type="Proteomes" id="UP000198224">
    <property type="component" value="Chromosome I"/>
</dbReference>
<evidence type="ECO:0000256" key="4">
    <source>
        <dbReference type="ARBA" id="ARBA00022842"/>
    </source>
</evidence>
<keyword evidence="1" id="KW-0540">Nuclease</keyword>
<organism evidence="6 7">
    <name type="scientific">Micromonospora chokoriensis</name>
    <dbReference type="NCBI Taxonomy" id="356851"/>
    <lineage>
        <taxon>Bacteria</taxon>
        <taxon>Bacillati</taxon>
        <taxon>Actinomycetota</taxon>
        <taxon>Actinomycetes</taxon>
        <taxon>Micromonosporales</taxon>
        <taxon>Micromonosporaceae</taxon>
        <taxon>Micromonospora</taxon>
    </lineage>
</organism>
<dbReference type="GO" id="GO:0004518">
    <property type="term" value="F:nuclease activity"/>
    <property type="evidence" value="ECO:0007669"/>
    <property type="project" value="UniProtKB-KW"/>
</dbReference>
<dbReference type="InterPro" id="IPR029060">
    <property type="entry name" value="PIN-like_dom_sf"/>
</dbReference>
<dbReference type="GO" id="GO:0046872">
    <property type="term" value="F:metal ion binding"/>
    <property type="evidence" value="ECO:0007669"/>
    <property type="project" value="UniProtKB-KW"/>
</dbReference>
<dbReference type="PANTHER" id="PTHR36173">
    <property type="entry name" value="RIBONUCLEASE VAPC16-RELATED"/>
    <property type="match status" value="1"/>
</dbReference>
<protein>
    <submittedName>
        <fullName evidence="6">PIN domain nuclease, a component of toxin-antitoxin system (PIN domain)</fullName>
    </submittedName>
</protein>
<dbReference type="AlphaFoldDB" id="A0A1C4X485"/>
<evidence type="ECO:0000313" key="7">
    <source>
        <dbReference type="Proteomes" id="UP000198224"/>
    </source>
</evidence>
<reference evidence="7" key="1">
    <citation type="submission" date="2016-06" db="EMBL/GenBank/DDBJ databases">
        <authorList>
            <person name="Varghese N."/>
            <person name="Submissions Spin"/>
        </authorList>
    </citation>
    <scope>NUCLEOTIDE SEQUENCE [LARGE SCALE GENOMIC DNA]</scope>
    <source>
        <strain evidence="7">DSM 45160</strain>
    </source>
</reference>
<evidence type="ECO:0000313" key="6">
    <source>
        <dbReference type="EMBL" id="SCF03263.1"/>
    </source>
</evidence>
<dbReference type="SUPFAM" id="SSF88723">
    <property type="entry name" value="PIN domain-like"/>
    <property type="match status" value="1"/>
</dbReference>
<dbReference type="InterPro" id="IPR052919">
    <property type="entry name" value="TA_system_RNase"/>
</dbReference>
<keyword evidence="4" id="KW-0460">Magnesium</keyword>
<evidence type="ECO:0000256" key="2">
    <source>
        <dbReference type="ARBA" id="ARBA00022723"/>
    </source>
</evidence>
<dbReference type="PANTHER" id="PTHR36173:SF2">
    <property type="entry name" value="RIBONUCLEASE VAPC16"/>
    <property type="match status" value="1"/>
</dbReference>
<proteinExistence type="predicted"/>
<dbReference type="EMBL" id="LT607409">
    <property type="protein sequence ID" value="SCF03263.1"/>
    <property type="molecule type" value="Genomic_DNA"/>
</dbReference>
<accession>A0A1C4X485</accession>